<protein>
    <submittedName>
        <fullName evidence="1">Ferroxidase</fullName>
    </submittedName>
</protein>
<sequence length="582" mass="63911">MHRGSFASIAVLAQAAGSLAKSVNYDWNITWVIASPDGFTRPVIGINDAWPCPLVEANVGDIVTINVNNKLGNETTGLHFHGINQISTNNMDGAVGVNQCPLPPDYKVQYLFYADAPGTYWYHSHSMGQYPDGLRGPLIIHDPQDPYQDQYDEEVILTMSDWYRDQTPPLIQAMIDPNNTNFAPPIPNSTIVNDGADSHINVEPGKTYRLRLINWSAMFSTFIQFDALDMTVIMIDSSYVKNQTVQNLRISAAQRSDVLITIPSDADRNFPYLVAMDLNQDFADPDPPRPIQFPFNVTGQLVTDAEKSTDGNLTVQKFEPYDDVTFSPHDDEAALGPVTKRWLLNFAYCHDVNGYPRACFNESTYIAQKVPALYSAASLGDNNTRPDAYGPIGAFVVEYGEILEIVVNNNNEAIHPFHLHGHQFQVLARPGSNAGNWSEDVELNALPPRRDTVAVNPKSYAVFRIKADNPGVFLFHCHVEWHVELGLTATLIEAPDRLVNYTIPQDHMDACDALGIPTTGNAAGNVDWDNTDGFVTVPPTVYIGSLYGEAAEAAANATNTTSTTSTTSTASTTSITSTTETT</sequence>
<evidence type="ECO:0000313" key="1">
    <source>
        <dbReference type="EMBL" id="KAI6092091.1"/>
    </source>
</evidence>
<gene>
    <name evidence="1" type="ORF">F4821DRAFT_279497</name>
</gene>
<proteinExistence type="predicted"/>
<reference evidence="1 2" key="1">
    <citation type="journal article" date="2022" name="New Phytol.">
        <title>Ecological generalism drives hyperdiversity of secondary metabolite gene clusters in xylarialean endophytes.</title>
        <authorList>
            <person name="Franco M.E.E."/>
            <person name="Wisecaver J.H."/>
            <person name="Arnold A.E."/>
            <person name="Ju Y.M."/>
            <person name="Slot J.C."/>
            <person name="Ahrendt S."/>
            <person name="Moore L.P."/>
            <person name="Eastman K.E."/>
            <person name="Scott K."/>
            <person name="Konkel Z."/>
            <person name="Mondo S.J."/>
            <person name="Kuo A."/>
            <person name="Hayes R.D."/>
            <person name="Haridas S."/>
            <person name="Andreopoulos B."/>
            <person name="Riley R."/>
            <person name="LaButti K."/>
            <person name="Pangilinan J."/>
            <person name="Lipzen A."/>
            <person name="Amirebrahimi M."/>
            <person name="Yan J."/>
            <person name="Adam C."/>
            <person name="Keymanesh K."/>
            <person name="Ng V."/>
            <person name="Louie K."/>
            <person name="Northen T."/>
            <person name="Drula E."/>
            <person name="Henrissat B."/>
            <person name="Hsieh H.M."/>
            <person name="Youens-Clark K."/>
            <person name="Lutzoni F."/>
            <person name="Miadlikowska J."/>
            <person name="Eastwood D.C."/>
            <person name="Hamelin R.C."/>
            <person name="Grigoriev I.V."/>
            <person name="U'Ren J.M."/>
        </authorList>
    </citation>
    <scope>NUCLEOTIDE SEQUENCE [LARGE SCALE GENOMIC DNA]</scope>
    <source>
        <strain evidence="1 2">ER1909</strain>
    </source>
</reference>
<keyword evidence="2" id="KW-1185">Reference proteome</keyword>
<dbReference type="Proteomes" id="UP001497680">
    <property type="component" value="Unassembled WGS sequence"/>
</dbReference>
<accession>A0ACC0DI81</accession>
<evidence type="ECO:0000313" key="2">
    <source>
        <dbReference type="Proteomes" id="UP001497680"/>
    </source>
</evidence>
<organism evidence="1 2">
    <name type="scientific">Hypoxylon rubiginosum</name>
    <dbReference type="NCBI Taxonomy" id="110542"/>
    <lineage>
        <taxon>Eukaryota</taxon>
        <taxon>Fungi</taxon>
        <taxon>Dikarya</taxon>
        <taxon>Ascomycota</taxon>
        <taxon>Pezizomycotina</taxon>
        <taxon>Sordariomycetes</taxon>
        <taxon>Xylariomycetidae</taxon>
        <taxon>Xylariales</taxon>
        <taxon>Hypoxylaceae</taxon>
        <taxon>Hypoxylon</taxon>
    </lineage>
</organism>
<dbReference type="EMBL" id="MU394284">
    <property type="protein sequence ID" value="KAI6092091.1"/>
    <property type="molecule type" value="Genomic_DNA"/>
</dbReference>
<name>A0ACC0DI81_9PEZI</name>
<comment type="caution">
    <text evidence="1">The sequence shown here is derived from an EMBL/GenBank/DDBJ whole genome shotgun (WGS) entry which is preliminary data.</text>
</comment>